<evidence type="ECO:0000259" key="2">
    <source>
        <dbReference type="Pfam" id="PF20382"/>
    </source>
</evidence>
<dbReference type="AlphaFoldDB" id="A0A5B9EGP0"/>
<evidence type="ECO:0000313" key="4">
    <source>
        <dbReference type="Proteomes" id="UP000321820"/>
    </source>
</evidence>
<dbReference type="KEGG" id="talb:FTW19_19495"/>
<name>A0A5B9EGP0_9BACT</name>
<dbReference type="Proteomes" id="UP000321820">
    <property type="component" value="Chromosome"/>
</dbReference>
<sequence>MATHSQIPASLAGESKTLPIMALLAGWLIPGAGHLFVRKPIRAVLVFVSITSMFFIGIGLQGKIYQPNTGDLLDMLNFAGDLGAGLLYLLARLLDWGHASVQIAVADYGTRFIVVAGLLNIMAAVDAHSLANGRKPL</sequence>
<organism evidence="3 4">
    <name type="scientific">Terriglobus albidus</name>
    <dbReference type="NCBI Taxonomy" id="1592106"/>
    <lineage>
        <taxon>Bacteria</taxon>
        <taxon>Pseudomonadati</taxon>
        <taxon>Acidobacteriota</taxon>
        <taxon>Terriglobia</taxon>
        <taxon>Terriglobales</taxon>
        <taxon>Acidobacteriaceae</taxon>
        <taxon>Terriglobus</taxon>
    </lineage>
</organism>
<evidence type="ECO:0000313" key="3">
    <source>
        <dbReference type="EMBL" id="QEE29970.1"/>
    </source>
</evidence>
<dbReference type="RefSeq" id="WP_147649240.1">
    <property type="nucleotide sequence ID" value="NZ_CP042806.1"/>
</dbReference>
<reference evidence="3 4" key="1">
    <citation type="submission" date="2019-08" db="EMBL/GenBank/DDBJ databases">
        <title>Complete genome sequence of Terriglobus albidus strain ORNL.</title>
        <authorList>
            <person name="Podar M."/>
        </authorList>
    </citation>
    <scope>NUCLEOTIDE SEQUENCE [LARGE SCALE GENOMIC DNA]</scope>
    <source>
        <strain evidence="3 4">ORNL</strain>
    </source>
</reference>
<dbReference type="InterPro" id="IPR046499">
    <property type="entry name" value="DUF6677"/>
</dbReference>
<feature type="transmembrane region" description="Helical" evidence="1">
    <location>
        <begin position="20"/>
        <end position="37"/>
    </location>
</feature>
<keyword evidence="1" id="KW-0472">Membrane</keyword>
<feature type="domain" description="DUF6677" evidence="2">
    <location>
        <begin position="21"/>
        <end position="135"/>
    </location>
</feature>
<dbReference type="OrthoDB" id="129797at2"/>
<keyword evidence="1" id="KW-1133">Transmembrane helix</keyword>
<gene>
    <name evidence="3" type="ORF">FTW19_19495</name>
</gene>
<keyword evidence="4" id="KW-1185">Reference proteome</keyword>
<proteinExistence type="predicted"/>
<protein>
    <recommendedName>
        <fullName evidence="2">DUF6677 domain-containing protein</fullName>
    </recommendedName>
</protein>
<feature type="transmembrane region" description="Helical" evidence="1">
    <location>
        <begin position="112"/>
        <end position="131"/>
    </location>
</feature>
<keyword evidence="1" id="KW-0812">Transmembrane</keyword>
<dbReference type="EMBL" id="CP042806">
    <property type="protein sequence ID" value="QEE29970.1"/>
    <property type="molecule type" value="Genomic_DNA"/>
</dbReference>
<feature type="transmembrane region" description="Helical" evidence="1">
    <location>
        <begin position="44"/>
        <end position="60"/>
    </location>
</feature>
<dbReference type="Pfam" id="PF20382">
    <property type="entry name" value="DUF6677"/>
    <property type="match status" value="1"/>
</dbReference>
<evidence type="ECO:0000256" key="1">
    <source>
        <dbReference type="SAM" id="Phobius"/>
    </source>
</evidence>
<accession>A0A5B9EGP0</accession>
<feature type="transmembrane region" description="Helical" evidence="1">
    <location>
        <begin position="72"/>
        <end position="91"/>
    </location>
</feature>